<dbReference type="PANTHER" id="PTHR33824">
    <property type="entry name" value="POLYKETIDE CYCLASE/DEHYDRASE AND LIPID TRANSPORT SUPERFAMILY PROTEIN"/>
    <property type="match status" value="1"/>
</dbReference>
<comment type="caution">
    <text evidence="2">The sequence shown here is derived from an EMBL/GenBank/DDBJ whole genome shotgun (WGS) entry which is preliminary data.</text>
</comment>
<dbReference type="Proteomes" id="UP001142325">
    <property type="component" value="Unassembled WGS sequence"/>
</dbReference>
<keyword evidence="3" id="KW-1185">Reference proteome</keyword>
<dbReference type="Gene3D" id="3.30.530.20">
    <property type="match status" value="1"/>
</dbReference>
<dbReference type="Pfam" id="PF03364">
    <property type="entry name" value="Polyketide_cyc"/>
    <property type="match status" value="1"/>
</dbReference>
<dbReference type="InterPro" id="IPR047137">
    <property type="entry name" value="ORF3"/>
</dbReference>
<reference evidence="2" key="1">
    <citation type="journal article" date="2014" name="Int. J. Syst. Evol. Microbiol.">
        <title>Complete genome sequence of Corynebacterium casei LMG S-19264T (=DSM 44701T), isolated from a smear-ripened cheese.</title>
        <authorList>
            <consortium name="US DOE Joint Genome Institute (JGI-PGF)"/>
            <person name="Walter F."/>
            <person name="Albersmeier A."/>
            <person name="Kalinowski J."/>
            <person name="Ruckert C."/>
        </authorList>
    </citation>
    <scope>NUCLEOTIDE SEQUENCE</scope>
    <source>
        <strain evidence="2">VKM Ac-1958</strain>
    </source>
</reference>
<dbReference type="EMBL" id="BSET01000002">
    <property type="protein sequence ID" value="GLK02635.1"/>
    <property type="molecule type" value="Genomic_DNA"/>
</dbReference>
<evidence type="ECO:0000313" key="2">
    <source>
        <dbReference type="EMBL" id="GLK02635.1"/>
    </source>
</evidence>
<evidence type="ECO:0000259" key="1">
    <source>
        <dbReference type="Pfam" id="PF03364"/>
    </source>
</evidence>
<dbReference type="RefSeq" id="WP_204937480.1">
    <property type="nucleotide sequence ID" value="NZ_BAAAUM010000002.1"/>
</dbReference>
<dbReference type="InterPro" id="IPR023393">
    <property type="entry name" value="START-like_dom_sf"/>
</dbReference>
<sequence>MISKVTATTVVHAPLREVYDQWTQFEEFPTFMSTVKHIEQKSDASTRWRVEIGGVEHEFDAEITEQIPDSRIRWQSLGERTHTGEVEFEAVPDGTRVSLTMGWVPEGFVEKVGAALNIDERAAEHDLARFKELMERRGTASGEWRGSINDAKEK</sequence>
<dbReference type="PANTHER" id="PTHR33824:SF7">
    <property type="entry name" value="POLYKETIDE CYCLASE_DEHYDRASE AND LIPID TRANSPORT SUPERFAMILY PROTEIN"/>
    <property type="match status" value="1"/>
</dbReference>
<protein>
    <submittedName>
        <fullName evidence="2">Cyclase</fullName>
    </submittedName>
</protein>
<name>A0A9W6HUK7_9MICO</name>
<feature type="domain" description="Coenzyme Q-binding protein COQ10 START" evidence="1">
    <location>
        <begin position="11"/>
        <end position="129"/>
    </location>
</feature>
<gene>
    <name evidence="2" type="ORF">GCM10017596_23500</name>
</gene>
<dbReference type="InterPro" id="IPR005031">
    <property type="entry name" value="COQ10_START"/>
</dbReference>
<reference evidence="2" key="2">
    <citation type="submission" date="2023-01" db="EMBL/GenBank/DDBJ databases">
        <authorList>
            <person name="Sun Q."/>
            <person name="Evtushenko L."/>
        </authorList>
    </citation>
    <scope>NUCLEOTIDE SEQUENCE</scope>
    <source>
        <strain evidence="2">VKM Ac-1958</strain>
    </source>
</reference>
<organism evidence="2 3">
    <name type="scientific">Microbacterium keratanolyticum</name>
    <dbReference type="NCBI Taxonomy" id="67574"/>
    <lineage>
        <taxon>Bacteria</taxon>
        <taxon>Bacillati</taxon>
        <taxon>Actinomycetota</taxon>
        <taxon>Actinomycetes</taxon>
        <taxon>Micrococcales</taxon>
        <taxon>Microbacteriaceae</taxon>
        <taxon>Microbacterium</taxon>
    </lineage>
</organism>
<dbReference type="CDD" id="cd07817">
    <property type="entry name" value="SRPBCC_8"/>
    <property type="match status" value="1"/>
</dbReference>
<dbReference type="AlphaFoldDB" id="A0A9W6HUK7"/>
<dbReference type="SUPFAM" id="SSF55961">
    <property type="entry name" value="Bet v1-like"/>
    <property type="match status" value="1"/>
</dbReference>
<proteinExistence type="predicted"/>
<accession>A0A9W6HUK7</accession>
<evidence type="ECO:0000313" key="3">
    <source>
        <dbReference type="Proteomes" id="UP001142325"/>
    </source>
</evidence>